<dbReference type="Gene3D" id="3.40.50.1820">
    <property type="entry name" value="alpha/beta hydrolase"/>
    <property type="match status" value="1"/>
</dbReference>
<dbReference type="PRINTS" id="PR00111">
    <property type="entry name" value="ABHYDROLASE"/>
</dbReference>
<dbReference type="PANTHER" id="PTHR43798:SF33">
    <property type="entry name" value="HYDROLASE, PUTATIVE (AFU_ORTHOLOGUE AFUA_2G14860)-RELATED"/>
    <property type="match status" value="1"/>
</dbReference>
<reference evidence="2 3" key="1">
    <citation type="submission" date="2016-04" db="EMBL/GenBank/DDBJ databases">
        <title>Complete genome sequence of Bacillus oceanisediminis strain 2691.</title>
        <authorList>
            <person name="Jeong H."/>
            <person name="Kim H.J."/>
            <person name="Lee D.-W."/>
        </authorList>
    </citation>
    <scope>NUCLEOTIDE SEQUENCE [LARGE SCALE GENOMIC DNA]</scope>
    <source>
        <strain evidence="2 3">2691</strain>
    </source>
</reference>
<dbReference type="InterPro" id="IPR050266">
    <property type="entry name" value="AB_hydrolase_sf"/>
</dbReference>
<accession>A0A169FH22</accession>
<dbReference type="SUPFAM" id="SSF53474">
    <property type="entry name" value="alpha/beta-Hydrolases"/>
    <property type="match status" value="1"/>
</dbReference>
<dbReference type="EMBL" id="CP015506">
    <property type="protein sequence ID" value="AND38685.1"/>
    <property type="molecule type" value="Genomic_DNA"/>
</dbReference>
<dbReference type="AlphaFoldDB" id="A0A169FH22"/>
<proteinExistence type="predicted"/>
<dbReference type="Pfam" id="PF00561">
    <property type="entry name" value="Abhydrolase_1"/>
    <property type="match status" value="1"/>
</dbReference>
<dbReference type="Proteomes" id="UP000077856">
    <property type="component" value="Chromosome"/>
</dbReference>
<name>A0A169FH22_9BACI</name>
<keyword evidence="2" id="KW-0378">Hydrolase</keyword>
<dbReference type="PRINTS" id="PR00412">
    <property type="entry name" value="EPOXHYDRLASE"/>
</dbReference>
<dbReference type="InterPro" id="IPR029058">
    <property type="entry name" value="AB_hydrolase_fold"/>
</dbReference>
<dbReference type="GO" id="GO:0016787">
    <property type="term" value="F:hydrolase activity"/>
    <property type="evidence" value="ECO:0007669"/>
    <property type="project" value="UniProtKB-KW"/>
</dbReference>
<dbReference type="STRING" id="1196031.A361_05950"/>
<organism evidence="2 3">
    <name type="scientific">Cytobacillus oceanisediminis 2691</name>
    <dbReference type="NCBI Taxonomy" id="1196031"/>
    <lineage>
        <taxon>Bacteria</taxon>
        <taxon>Bacillati</taxon>
        <taxon>Bacillota</taxon>
        <taxon>Bacilli</taxon>
        <taxon>Bacillales</taxon>
        <taxon>Bacillaceae</taxon>
        <taxon>Cytobacillus</taxon>
    </lineage>
</organism>
<dbReference type="PANTHER" id="PTHR43798">
    <property type="entry name" value="MONOACYLGLYCEROL LIPASE"/>
    <property type="match status" value="1"/>
</dbReference>
<evidence type="ECO:0000259" key="1">
    <source>
        <dbReference type="Pfam" id="PF00561"/>
    </source>
</evidence>
<gene>
    <name evidence="2" type="ORF">A361_05950</name>
</gene>
<dbReference type="KEGG" id="bon:A361_05950"/>
<evidence type="ECO:0000313" key="2">
    <source>
        <dbReference type="EMBL" id="AND38685.1"/>
    </source>
</evidence>
<evidence type="ECO:0000313" key="3">
    <source>
        <dbReference type="Proteomes" id="UP000077856"/>
    </source>
</evidence>
<dbReference type="InterPro" id="IPR000639">
    <property type="entry name" value="Epox_hydrolase-like"/>
</dbReference>
<dbReference type="RefSeq" id="WP_019383481.1">
    <property type="nucleotide sequence ID" value="NZ_CP015506.1"/>
</dbReference>
<protein>
    <submittedName>
        <fullName evidence="2">Alpha/beta hydrolase</fullName>
    </submittedName>
</protein>
<dbReference type="eggNOG" id="COG2267">
    <property type="taxonomic scope" value="Bacteria"/>
</dbReference>
<dbReference type="InterPro" id="IPR000073">
    <property type="entry name" value="AB_hydrolase_1"/>
</dbReference>
<feature type="domain" description="AB hydrolase-1" evidence="1">
    <location>
        <begin position="23"/>
        <end position="124"/>
    </location>
</feature>
<sequence length="260" mass="28155">MDAKIKNVNGTAISYYDEGTGEPLVLLHGFCGSKDYWARMIPILAEDFRVIAVDLPGHGGSSLPAGELSIEKMAEVIKGAIDELGLDKVSLFGHSLGGYVTLAFAESYEDMLKSFSLVHSTASPDSEEGKKGRDIAAGKIDKEGIESFIDGLVPKLFAPGEKHPKEIQMAKEIGYRTSSEGAKAALKAMKLRADRSHVLKSTKLPVLLVAGDKDQIIPPEKSFAVEGPNIKQLTIKAAGHMSMYEAPEELAQILRRFLKE</sequence>
<dbReference type="GO" id="GO:0016020">
    <property type="term" value="C:membrane"/>
    <property type="evidence" value="ECO:0007669"/>
    <property type="project" value="TreeGrafter"/>
</dbReference>